<dbReference type="Pfam" id="PF01566">
    <property type="entry name" value="Nramp"/>
    <property type="match status" value="1"/>
</dbReference>
<evidence type="ECO:0000256" key="4">
    <source>
        <dbReference type="ARBA" id="ARBA00022847"/>
    </source>
</evidence>
<keyword evidence="6 7" id="KW-0472">Membrane</keyword>
<feature type="transmembrane region" description="Helical" evidence="7">
    <location>
        <begin position="349"/>
        <end position="369"/>
    </location>
</feature>
<dbReference type="GO" id="GO:0005384">
    <property type="term" value="F:manganese ion transmembrane transporter activity"/>
    <property type="evidence" value="ECO:0007669"/>
    <property type="project" value="TreeGrafter"/>
</dbReference>
<dbReference type="RefSeq" id="WP_024104738.1">
    <property type="nucleotide sequence ID" value="NZ_CP031560.1"/>
</dbReference>
<evidence type="ECO:0000313" key="10">
    <source>
        <dbReference type="Proteomes" id="UP000245055"/>
    </source>
</evidence>
<evidence type="ECO:0000256" key="7">
    <source>
        <dbReference type="HAMAP-Rule" id="MF_00221"/>
    </source>
</evidence>
<keyword evidence="2 7" id="KW-0813">Transport</keyword>
<reference evidence="8 10" key="1">
    <citation type="submission" date="2018-05" db="EMBL/GenBank/DDBJ databases">
        <title>Genomic diversity of pathogens causing Blackleg of Potato in Pakistan.</title>
        <authorList>
            <person name="Sarfraz S."/>
            <person name="Riaz K."/>
            <person name="Oulghazi S."/>
            <person name="Cigna J."/>
            <person name="Sahi S.T."/>
            <person name="Khan S.H."/>
            <person name="Hameed A."/>
            <person name="Faure D."/>
        </authorList>
    </citation>
    <scope>NUCLEOTIDE SEQUENCE [LARGE SCALE GENOMIC DNA]</scope>
    <source>
        <strain evidence="8 10">SS70</strain>
    </source>
</reference>
<comment type="function">
    <text evidence="7">H(+)-stimulated, divalent metal cation uptake system.</text>
</comment>
<dbReference type="Proteomes" id="UP000266633">
    <property type="component" value="Unassembled WGS sequence"/>
</dbReference>
<dbReference type="Proteomes" id="UP000245055">
    <property type="component" value="Unassembled WGS sequence"/>
</dbReference>
<dbReference type="NCBIfam" id="TIGR01197">
    <property type="entry name" value="nramp"/>
    <property type="match status" value="1"/>
</dbReference>
<feature type="transmembrane region" description="Helical" evidence="7">
    <location>
        <begin position="122"/>
        <end position="143"/>
    </location>
</feature>
<dbReference type="PANTHER" id="PTHR11706">
    <property type="entry name" value="SOLUTE CARRIER PROTEIN FAMILY 11 MEMBER"/>
    <property type="match status" value="1"/>
</dbReference>
<dbReference type="HAMAP" id="MF_00221">
    <property type="entry name" value="NRAMP"/>
    <property type="match status" value="1"/>
</dbReference>
<feature type="transmembrane region" description="Helical" evidence="7">
    <location>
        <begin position="237"/>
        <end position="263"/>
    </location>
</feature>
<protein>
    <recommendedName>
        <fullName evidence="7">Divalent metal cation transporter MntH</fullName>
    </recommendedName>
</protein>
<feature type="transmembrane region" description="Helical" evidence="7">
    <location>
        <begin position="52"/>
        <end position="75"/>
    </location>
</feature>
<dbReference type="InterPro" id="IPR001046">
    <property type="entry name" value="NRAMP_fam"/>
</dbReference>
<comment type="subcellular location">
    <subcellularLocation>
        <location evidence="7">Cell membrane</location>
        <topology evidence="7">Multi-pass membrane protein</topology>
    </subcellularLocation>
    <subcellularLocation>
        <location evidence="1">Membrane</location>
        <topology evidence="1">Multi-pass membrane protein</topology>
    </subcellularLocation>
</comment>
<evidence type="ECO:0000313" key="8">
    <source>
        <dbReference type="EMBL" id="PWD74678.1"/>
    </source>
</evidence>
<keyword evidence="7" id="KW-1003">Cell membrane</keyword>
<dbReference type="NCBIfam" id="NF001923">
    <property type="entry name" value="PRK00701.1"/>
    <property type="match status" value="1"/>
</dbReference>
<evidence type="ECO:0000256" key="3">
    <source>
        <dbReference type="ARBA" id="ARBA00022692"/>
    </source>
</evidence>
<gene>
    <name evidence="7" type="primary">mntH</name>
    <name evidence="9" type="ORF">D5077_10375</name>
    <name evidence="8" type="ORF">DF213_05355</name>
</gene>
<keyword evidence="3 7" id="KW-0812">Transmembrane</keyword>
<feature type="transmembrane region" description="Helical" evidence="7">
    <location>
        <begin position="95"/>
        <end position="116"/>
    </location>
</feature>
<organism evidence="8 10">
    <name type="scientific">Dickeya dianthicola</name>
    <dbReference type="NCBI Taxonomy" id="204039"/>
    <lineage>
        <taxon>Bacteria</taxon>
        <taxon>Pseudomonadati</taxon>
        <taxon>Pseudomonadota</taxon>
        <taxon>Gammaproteobacteria</taxon>
        <taxon>Enterobacterales</taxon>
        <taxon>Pectobacteriaceae</taxon>
        <taxon>Dickeya</taxon>
    </lineage>
</organism>
<dbReference type="GO" id="GO:0005886">
    <property type="term" value="C:plasma membrane"/>
    <property type="evidence" value="ECO:0007669"/>
    <property type="project" value="UniProtKB-SubCell"/>
</dbReference>
<dbReference type="PANTHER" id="PTHR11706:SF33">
    <property type="entry name" value="NATURAL RESISTANCE-ASSOCIATED MACROPHAGE PROTEIN 2"/>
    <property type="match status" value="1"/>
</dbReference>
<dbReference type="AlphaFoldDB" id="A0AAP2CZ66"/>
<keyword evidence="11" id="KW-1185">Reference proteome</keyword>
<dbReference type="GO" id="GO:0046872">
    <property type="term" value="F:metal ion binding"/>
    <property type="evidence" value="ECO:0007669"/>
    <property type="project" value="UniProtKB-UniRule"/>
</dbReference>
<keyword evidence="7" id="KW-0406">Ion transport</keyword>
<evidence type="ECO:0000256" key="5">
    <source>
        <dbReference type="ARBA" id="ARBA00022989"/>
    </source>
</evidence>
<dbReference type="GO" id="GO:0034755">
    <property type="term" value="P:iron ion transmembrane transport"/>
    <property type="evidence" value="ECO:0007669"/>
    <property type="project" value="TreeGrafter"/>
</dbReference>
<dbReference type="GO" id="GO:0015293">
    <property type="term" value="F:symporter activity"/>
    <property type="evidence" value="ECO:0007669"/>
    <property type="project" value="UniProtKB-UniRule"/>
</dbReference>
<feature type="transmembrane region" description="Helical" evidence="7">
    <location>
        <begin position="196"/>
        <end position="216"/>
    </location>
</feature>
<evidence type="ECO:0000256" key="1">
    <source>
        <dbReference type="ARBA" id="ARBA00004141"/>
    </source>
</evidence>
<comment type="caution">
    <text evidence="8">The sequence shown here is derived from an EMBL/GenBank/DDBJ whole genome shotgun (WGS) entry which is preliminary data.</text>
</comment>
<dbReference type="EMBL" id="QZDO01000032">
    <property type="protein sequence ID" value="RJL72450.1"/>
    <property type="molecule type" value="Genomic_DNA"/>
</dbReference>
<feature type="transmembrane region" description="Helical" evidence="7">
    <location>
        <begin position="389"/>
        <end position="406"/>
    </location>
</feature>
<evidence type="ECO:0000256" key="6">
    <source>
        <dbReference type="ARBA" id="ARBA00023136"/>
    </source>
</evidence>
<sequence length="411" mass="43686">MPGSRVVESVSRTSRKLKLSLMGPAFIAAIGYIDPGNFATNIQSGAAYGYQLLWVVVWANLMAMLIQLLSAKLGIATGKNLAEHIRDRLPKPAVWAYWVQAEIIAMATDLAEFIGAAIGFKLLLGVSLLEGAILTGIATFLILMLQQRGQKPLEMVIGGLLLFVAAAYIVELIFSSPELASLAKGMAVPSLPNSDAVLLAAGVLGATIMPHVIYLHSSLTQQQSNITRAERYSATKVDVAVAMTIAGFVNLAMMATAAAAFHFSGNTSIAELDQAYLTLKPLLGQAAATIFGLSLVVAGLSSTVVGTLAGQVVMQGFVRFHIPLWVRRVVTMLPSFIVILSGMNPTRVLVLSQVLLSFGIALALIPLLVFTGDRELMGGLVNSRRVQNIGKVIVCMVIALNLYLVLDTLLG</sequence>
<dbReference type="GeneID" id="49320748"/>
<comment type="similarity">
    <text evidence="7">Belongs to the NRAMP family.</text>
</comment>
<reference evidence="9 11" key="2">
    <citation type="submission" date="2018-09" db="EMBL/GenBank/DDBJ databases">
        <title>Phylogenetic diversity of Pectobacterium and Dickeya strains causing blackleg disease of potato in Morocco.</title>
        <authorList>
            <person name="Oulghazi S."/>
            <person name="Moumni M."/>
            <person name="Faure D."/>
        </authorList>
    </citation>
    <scope>NUCLEOTIDE SEQUENCE [LARGE SCALE GENOMIC DNA]</scope>
    <source>
        <strain evidence="9 11">S4.16.03.LID</strain>
    </source>
</reference>
<evidence type="ECO:0000313" key="11">
    <source>
        <dbReference type="Proteomes" id="UP000266633"/>
    </source>
</evidence>
<feature type="transmembrane region" description="Helical" evidence="7">
    <location>
        <begin position="155"/>
        <end position="176"/>
    </location>
</feature>
<feature type="transmembrane region" description="Helical" evidence="7">
    <location>
        <begin position="325"/>
        <end position="343"/>
    </location>
</feature>
<dbReference type="NCBIfam" id="NF037982">
    <property type="entry name" value="Nramp_1"/>
    <property type="match status" value="1"/>
</dbReference>
<dbReference type="EMBL" id="QESZ01000008">
    <property type="protein sequence ID" value="PWD74678.1"/>
    <property type="molecule type" value="Genomic_DNA"/>
</dbReference>
<keyword evidence="5 7" id="KW-1133">Transmembrane helix</keyword>
<dbReference type="GO" id="GO:0015086">
    <property type="term" value="F:cadmium ion transmembrane transporter activity"/>
    <property type="evidence" value="ECO:0007669"/>
    <property type="project" value="TreeGrafter"/>
</dbReference>
<proteinExistence type="inferred from homology"/>
<name>A0AAP2CZ66_9GAMM</name>
<feature type="transmembrane region" description="Helical" evidence="7">
    <location>
        <begin position="21"/>
        <end position="40"/>
    </location>
</feature>
<feature type="transmembrane region" description="Helical" evidence="7">
    <location>
        <begin position="283"/>
        <end position="313"/>
    </location>
</feature>
<dbReference type="PRINTS" id="PR00447">
    <property type="entry name" value="NATRESASSCMP"/>
</dbReference>
<evidence type="ECO:0000256" key="2">
    <source>
        <dbReference type="ARBA" id="ARBA00022448"/>
    </source>
</evidence>
<accession>A0AAP2CZ66</accession>
<evidence type="ECO:0000313" key="9">
    <source>
        <dbReference type="EMBL" id="RJL72450.1"/>
    </source>
</evidence>
<keyword evidence="4 7" id="KW-0769">Symport</keyword>